<comment type="caution">
    <text evidence="1">The sequence shown here is derived from an EMBL/GenBank/DDBJ whole genome shotgun (WGS) entry which is preliminary data.</text>
</comment>
<protein>
    <submittedName>
        <fullName evidence="1">Uncharacterized protein</fullName>
    </submittedName>
</protein>
<name>A0A645JWR3_9ZZZZ</name>
<accession>A0A645JWR3</accession>
<evidence type="ECO:0000313" key="1">
    <source>
        <dbReference type="EMBL" id="MPN64084.1"/>
    </source>
</evidence>
<gene>
    <name evidence="1" type="ORF">SDC9_211855</name>
</gene>
<reference evidence="1" key="1">
    <citation type="submission" date="2019-08" db="EMBL/GenBank/DDBJ databases">
        <authorList>
            <person name="Kucharzyk K."/>
            <person name="Murdoch R.W."/>
            <person name="Higgins S."/>
            <person name="Loffler F."/>
        </authorList>
    </citation>
    <scope>NUCLEOTIDE SEQUENCE</scope>
</reference>
<organism evidence="1">
    <name type="scientific">bioreactor metagenome</name>
    <dbReference type="NCBI Taxonomy" id="1076179"/>
    <lineage>
        <taxon>unclassified sequences</taxon>
        <taxon>metagenomes</taxon>
        <taxon>ecological metagenomes</taxon>
    </lineage>
</organism>
<dbReference type="AlphaFoldDB" id="A0A645JWR3"/>
<proteinExistence type="predicted"/>
<dbReference type="EMBL" id="VSSQ01144484">
    <property type="protein sequence ID" value="MPN64084.1"/>
    <property type="molecule type" value="Genomic_DNA"/>
</dbReference>
<sequence length="68" mass="6888">MDVSAVCRTARTHIQLPGKVEFGVDRRPAGTHINSAVAVDNSAGNHATVLNKNASSVIDGGADGDSGT</sequence>